<dbReference type="GO" id="GO:0004045">
    <property type="term" value="F:peptidyl-tRNA hydrolase activity"/>
    <property type="evidence" value="ECO:0007669"/>
    <property type="project" value="UniProtKB-EC"/>
</dbReference>
<dbReference type="Gene3D" id="3.40.50.1470">
    <property type="entry name" value="Peptidyl-tRNA hydrolase"/>
    <property type="match status" value="1"/>
</dbReference>
<evidence type="ECO:0000313" key="1">
    <source>
        <dbReference type="EMBL" id="MBA4637014.1"/>
    </source>
</evidence>
<reference evidence="1" key="1">
    <citation type="journal article" date="2013" name="J. Plant Res.">
        <title>Effect of fungi and light on seed germination of three Opuntia species from semiarid lands of central Mexico.</title>
        <authorList>
            <person name="Delgado-Sanchez P."/>
            <person name="Jimenez-Bremont J.F."/>
            <person name="Guerrero-Gonzalez Mde L."/>
            <person name="Flores J."/>
        </authorList>
    </citation>
    <scope>NUCLEOTIDE SEQUENCE</scope>
    <source>
        <tissue evidence="1">Cladode</tissue>
    </source>
</reference>
<keyword evidence="1" id="KW-0378">Hydrolase</keyword>
<name>A0A7C8Z8P9_OPUST</name>
<dbReference type="PANTHER" id="PTHR17224:SF3">
    <property type="entry name" value="CHLOROPLASTIC GROUP IIB INTRON SPLICING FACILITATOR CRS2-B, CHLOROPLASTIC"/>
    <property type="match status" value="1"/>
</dbReference>
<dbReference type="InterPro" id="IPR001328">
    <property type="entry name" value="Pept_tRNA_hydro"/>
</dbReference>
<dbReference type="Pfam" id="PF01195">
    <property type="entry name" value="Pept_tRNA_hydro"/>
    <property type="match status" value="1"/>
</dbReference>
<proteinExistence type="predicted"/>
<dbReference type="InterPro" id="IPR036416">
    <property type="entry name" value="Pept_tRNA_hydro_sf"/>
</dbReference>
<dbReference type="InterPro" id="IPR018171">
    <property type="entry name" value="Pept_tRNA_hydro_CS"/>
</dbReference>
<organism evidence="1">
    <name type="scientific">Opuntia streptacantha</name>
    <name type="common">Prickly pear cactus</name>
    <name type="synonym">Opuntia cardona</name>
    <dbReference type="NCBI Taxonomy" id="393608"/>
    <lineage>
        <taxon>Eukaryota</taxon>
        <taxon>Viridiplantae</taxon>
        <taxon>Streptophyta</taxon>
        <taxon>Embryophyta</taxon>
        <taxon>Tracheophyta</taxon>
        <taxon>Spermatophyta</taxon>
        <taxon>Magnoliopsida</taxon>
        <taxon>eudicotyledons</taxon>
        <taxon>Gunneridae</taxon>
        <taxon>Pentapetalae</taxon>
        <taxon>Caryophyllales</taxon>
        <taxon>Cactineae</taxon>
        <taxon>Cactaceae</taxon>
        <taxon>Opuntioideae</taxon>
        <taxon>Opuntia</taxon>
    </lineage>
</organism>
<accession>A0A7C8Z8P9</accession>
<dbReference type="EC" id="3.1.1.29" evidence="1"/>
<dbReference type="AlphaFoldDB" id="A0A7C8Z8P9"/>
<dbReference type="EMBL" id="GISG01102653">
    <property type="protein sequence ID" value="MBA4637014.1"/>
    <property type="molecule type" value="Transcribed_RNA"/>
</dbReference>
<dbReference type="PANTHER" id="PTHR17224">
    <property type="entry name" value="PEPTIDYL-TRNA HYDROLASE"/>
    <property type="match status" value="1"/>
</dbReference>
<reference evidence="1" key="2">
    <citation type="submission" date="2020-07" db="EMBL/GenBank/DDBJ databases">
        <authorList>
            <person name="Vera ALvarez R."/>
            <person name="Arias-Moreno D.M."/>
            <person name="Jimenez-Jacinto V."/>
            <person name="Jimenez-Bremont J.F."/>
            <person name="Swaminathan K."/>
            <person name="Moose S.P."/>
            <person name="Guerrero-Gonzalez M.L."/>
            <person name="Marino-Ramirez L."/>
            <person name="Landsman D."/>
            <person name="Rodriguez-Kessler M."/>
            <person name="Delgado-Sanchez P."/>
        </authorList>
    </citation>
    <scope>NUCLEOTIDE SEQUENCE</scope>
    <source>
        <tissue evidence="1">Cladode</tissue>
    </source>
</reference>
<protein>
    <submittedName>
        <fullName evidence="1">Aminoacyl-tRNA hydrolase</fullName>
        <ecNumber evidence="1">3.1.1.29</ecNumber>
    </submittedName>
</protein>
<dbReference type="PROSITE" id="PS01195">
    <property type="entry name" value="PEPT_TRNA_HYDROL_1"/>
    <property type="match status" value="1"/>
</dbReference>
<dbReference type="SUPFAM" id="SSF53178">
    <property type="entry name" value="Peptidyl-tRNA hydrolase-like"/>
    <property type="match status" value="1"/>
</dbReference>
<sequence>MSMAISAPHSPIWYPKTAHFPAGRLRPASFRVSASCSSSLPNDLKGKKLEYTPWLLVGLGNPGTNYHGTRHNVGFEMINNLARRESISLNTIQSKALVAIGSIGEVPVLVAKPQAYMN</sequence>